<comment type="similarity">
    <text evidence="11">Belongs to the NhaA Na(+)/H(+) (TC 2.A.33) antiporter family.</text>
</comment>
<dbReference type="InterPro" id="IPR004670">
    <property type="entry name" value="NhaA"/>
</dbReference>
<evidence type="ECO:0000256" key="9">
    <source>
        <dbReference type="ARBA" id="ARBA00023136"/>
    </source>
</evidence>
<keyword evidence="14" id="KW-1185">Reference proteome</keyword>
<reference evidence="13 14" key="1">
    <citation type="submission" date="2019-05" db="EMBL/GenBank/DDBJ databases">
        <title>Draft genome sequence of Nonomuraea turkmeniaca DSM 43926.</title>
        <authorList>
            <person name="Saricaoglu S."/>
            <person name="Isik K."/>
        </authorList>
    </citation>
    <scope>NUCLEOTIDE SEQUENCE [LARGE SCALE GENOMIC DNA]</scope>
    <source>
        <strain evidence="13 14">DSM 43926</strain>
    </source>
</reference>
<dbReference type="PANTHER" id="PTHR30341">
    <property type="entry name" value="SODIUM ION/PROTON ANTIPORTER NHAA-RELATED"/>
    <property type="match status" value="1"/>
</dbReference>
<evidence type="ECO:0000256" key="3">
    <source>
        <dbReference type="ARBA" id="ARBA00022449"/>
    </source>
</evidence>
<evidence type="ECO:0000256" key="5">
    <source>
        <dbReference type="ARBA" id="ARBA00022692"/>
    </source>
</evidence>
<keyword evidence="5 11" id="KW-0812">Transmembrane</keyword>
<comment type="catalytic activity">
    <reaction evidence="11">
        <text>Na(+)(in) + 2 H(+)(out) = Na(+)(out) + 2 H(+)(in)</text>
        <dbReference type="Rhea" id="RHEA:29251"/>
        <dbReference type="ChEBI" id="CHEBI:15378"/>
        <dbReference type="ChEBI" id="CHEBI:29101"/>
    </reaction>
</comment>
<feature type="transmembrane region" description="Helical" evidence="11">
    <location>
        <begin position="336"/>
        <end position="358"/>
    </location>
</feature>
<comment type="function">
    <text evidence="11">Na(+)/H(+) antiporter that extrudes sodium in exchange for external protons.</text>
</comment>
<dbReference type="Gene3D" id="1.20.1530.10">
    <property type="entry name" value="Na+/H+ antiporter like domain"/>
    <property type="match status" value="1"/>
</dbReference>
<dbReference type="Proteomes" id="UP000309128">
    <property type="component" value="Unassembled WGS sequence"/>
</dbReference>
<feature type="transmembrane region" description="Helical" evidence="11">
    <location>
        <begin position="211"/>
        <end position="229"/>
    </location>
</feature>
<feature type="region of interest" description="Disordered" evidence="12">
    <location>
        <begin position="401"/>
        <end position="434"/>
    </location>
</feature>
<keyword evidence="10 11" id="KW-0739">Sodium transport</keyword>
<sequence length="434" mass="44919">MSAFARMTAALRSDVVSGSLLIGAALIALTWANSPLSASYESLRSFQFGPAFLHLDLPVHSWAADGLLAVFFFIVGNELKQELVHGELRNPRRAILPIVAALGGVLVPAALFLAVTAGTGGEASGGWGIPMATDIAFAIAVLAVIGRHLPTPLRTFLLTLATVDDICAVIVIAVAYTGELSLAALGLAAVGLAVFGYLQNGRGRAVTRVRATVPGWLLFGPLALVIWALMHASGIHATIAGVAMGLLMRTSAREGERSSPSHRAEEVLRPVSSGLALPVFALMSAGVSVSGAGGFWSSAITWGILAGLVGGKLLGIFGATWLTARFTSAHLNPQLGWADIAGVGVLGGIGFTVSLLIAELSYADAAHLTDAKGAVLLASVVSAVLAAVLLGARNRHHRRLRAQRSDARSRVTTSPGADPRRPGRAISARRSAWP</sequence>
<evidence type="ECO:0000256" key="10">
    <source>
        <dbReference type="ARBA" id="ARBA00023201"/>
    </source>
</evidence>
<evidence type="ECO:0000256" key="7">
    <source>
        <dbReference type="ARBA" id="ARBA00023053"/>
    </source>
</evidence>
<evidence type="ECO:0000256" key="1">
    <source>
        <dbReference type="ARBA" id="ARBA00004429"/>
    </source>
</evidence>
<keyword evidence="2 11" id="KW-0813">Transport</keyword>
<feature type="transmembrane region" description="Helical" evidence="11">
    <location>
        <begin position="127"/>
        <end position="145"/>
    </location>
</feature>
<protein>
    <recommendedName>
        <fullName evidence="11">Na(+)/H(+) antiporter NhaA</fullName>
    </recommendedName>
    <alternativeName>
        <fullName evidence="11">Sodium/proton antiporter NhaA</fullName>
    </alternativeName>
</protein>
<keyword evidence="6 11" id="KW-1133">Transmembrane helix</keyword>
<dbReference type="GO" id="GO:0015385">
    <property type="term" value="F:sodium:proton antiporter activity"/>
    <property type="evidence" value="ECO:0007669"/>
    <property type="project" value="UniProtKB-UniRule"/>
</dbReference>
<organism evidence="13 14">
    <name type="scientific">Nonomuraea turkmeniaca</name>
    <dbReference type="NCBI Taxonomy" id="103838"/>
    <lineage>
        <taxon>Bacteria</taxon>
        <taxon>Bacillati</taxon>
        <taxon>Actinomycetota</taxon>
        <taxon>Actinomycetes</taxon>
        <taxon>Streptosporangiales</taxon>
        <taxon>Streptosporangiaceae</taxon>
        <taxon>Nonomuraea</taxon>
    </lineage>
</organism>
<accession>A0A5S4EYZ8</accession>
<comment type="subcellular location">
    <subcellularLocation>
        <location evidence="1">Cell inner membrane</location>
        <topology evidence="1">Multi-pass membrane protein</topology>
    </subcellularLocation>
    <subcellularLocation>
        <location evidence="11">Cell membrane</location>
        <topology evidence="11">Multi-pass membrane protein</topology>
    </subcellularLocation>
</comment>
<feature type="transmembrane region" description="Helical" evidence="11">
    <location>
        <begin position="302"/>
        <end position="324"/>
    </location>
</feature>
<evidence type="ECO:0000256" key="8">
    <source>
        <dbReference type="ARBA" id="ARBA00023065"/>
    </source>
</evidence>
<dbReference type="NCBIfam" id="TIGR00773">
    <property type="entry name" value="NhaA"/>
    <property type="match status" value="1"/>
</dbReference>
<keyword evidence="3 11" id="KW-0050">Antiport</keyword>
<feature type="transmembrane region" description="Helical" evidence="11">
    <location>
        <begin position="373"/>
        <end position="392"/>
    </location>
</feature>
<dbReference type="AlphaFoldDB" id="A0A5S4EYZ8"/>
<gene>
    <name evidence="11 13" type="primary">nhaA</name>
    <name evidence="13" type="ORF">ETD86_45910</name>
</gene>
<feature type="transmembrane region" description="Helical" evidence="11">
    <location>
        <begin position="157"/>
        <end position="176"/>
    </location>
</feature>
<dbReference type="InterPro" id="IPR023171">
    <property type="entry name" value="Na/H_antiporter_dom_sf"/>
</dbReference>
<feature type="transmembrane region" description="Helical" evidence="11">
    <location>
        <begin position="95"/>
        <end position="115"/>
    </location>
</feature>
<evidence type="ECO:0000313" key="14">
    <source>
        <dbReference type="Proteomes" id="UP000309128"/>
    </source>
</evidence>
<evidence type="ECO:0000313" key="13">
    <source>
        <dbReference type="EMBL" id="TMR08867.1"/>
    </source>
</evidence>
<evidence type="ECO:0000256" key="2">
    <source>
        <dbReference type="ARBA" id="ARBA00022448"/>
    </source>
</evidence>
<keyword evidence="9 11" id="KW-0472">Membrane</keyword>
<keyword evidence="8 11" id="KW-0406">Ion transport</keyword>
<dbReference type="OrthoDB" id="117402at2"/>
<evidence type="ECO:0000256" key="4">
    <source>
        <dbReference type="ARBA" id="ARBA00022475"/>
    </source>
</evidence>
<evidence type="ECO:0000256" key="12">
    <source>
        <dbReference type="SAM" id="MobiDB-lite"/>
    </source>
</evidence>
<dbReference type="GO" id="GO:0005886">
    <property type="term" value="C:plasma membrane"/>
    <property type="evidence" value="ECO:0007669"/>
    <property type="project" value="UniProtKB-SubCell"/>
</dbReference>
<dbReference type="GO" id="GO:0006885">
    <property type="term" value="P:regulation of pH"/>
    <property type="evidence" value="ECO:0007669"/>
    <property type="project" value="UniProtKB-UniRule"/>
</dbReference>
<dbReference type="PANTHER" id="PTHR30341:SF0">
    <property type="entry name" value="NA(+)_H(+) ANTIPORTER NHAA"/>
    <property type="match status" value="1"/>
</dbReference>
<dbReference type="HAMAP" id="MF_01844">
    <property type="entry name" value="NhaA"/>
    <property type="match status" value="1"/>
</dbReference>
<keyword evidence="4 11" id="KW-1003">Cell membrane</keyword>
<name>A0A5S4EYZ8_9ACTN</name>
<keyword evidence="7 11" id="KW-0915">Sodium</keyword>
<feature type="transmembrane region" description="Helical" evidence="11">
    <location>
        <begin position="182"/>
        <end position="199"/>
    </location>
</feature>
<feature type="transmembrane region" description="Helical" evidence="11">
    <location>
        <begin position="59"/>
        <end position="75"/>
    </location>
</feature>
<evidence type="ECO:0000256" key="6">
    <source>
        <dbReference type="ARBA" id="ARBA00022989"/>
    </source>
</evidence>
<proteinExistence type="inferred from homology"/>
<dbReference type="EMBL" id="VCKY01000265">
    <property type="protein sequence ID" value="TMR08867.1"/>
    <property type="molecule type" value="Genomic_DNA"/>
</dbReference>
<dbReference type="Pfam" id="PF06965">
    <property type="entry name" value="Na_H_antiport_1"/>
    <property type="match status" value="1"/>
</dbReference>
<comment type="caution">
    <text evidence="13">The sequence shown here is derived from an EMBL/GenBank/DDBJ whole genome shotgun (WGS) entry which is preliminary data.</text>
</comment>
<evidence type="ECO:0000256" key="11">
    <source>
        <dbReference type="HAMAP-Rule" id="MF_01844"/>
    </source>
</evidence>